<feature type="domain" description="Aminoacyl-tRNA synthetase class Ia" evidence="7">
    <location>
        <begin position="54"/>
        <end position="90"/>
    </location>
</feature>
<evidence type="ECO:0000256" key="4">
    <source>
        <dbReference type="ARBA" id="ARBA00022917"/>
    </source>
</evidence>
<evidence type="ECO:0000256" key="6">
    <source>
        <dbReference type="ARBA" id="ARBA00048359"/>
    </source>
</evidence>
<proteinExistence type="predicted"/>
<evidence type="ECO:0000256" key="3">
    <source>
        <dbReference type="ARBA" id="ARBA00022840"/>
    </source>
</evidence>
<dbReference type="InterPro" id="IPR033709">
    <property type="entry name" value="Anticodon_Ile_ABEc"/>
</dbReference>
<dbReference type="VEuPathDB" id="ToxoDB:EBH_0064880"/>
<dbReference type="InterPro" id="IPR014729">
    <property type="entry name" value="Rossmann-like_a/b/a_fold"/>
</dbReference>
<dbReference type="AlphaFoldDB" id="U6LEI9"/>
<keyword evidence="5 9" id="KW-0030">Aminoacyl-tRNA synthetase</keyword>
<evidence type="ECO:0000313" key="10">
    <source>
        <dbReference type="Proteomes" id="UP000030750"/>
    </source>
</evidence>
<dbReference type="SUPFAM" id="SSF52374">
    <property type="entry name" value="Nucleotidylyl transferase"/>
    <property type="match status" value="1"/>
</dbReference>
<dbReference type="SUPFAM" id="SSF47323">
    <property type="entry name" value="Anticodon-binding domain of a subclass of class I aminoacyl-tRNA synthetases"/>
    <property type="match status" value="1"/>
</dbReference>
<dbReference type="PANTHER" id="PTHR42780:SF1">
    <property type="entry name" value="ISOLEUCINE--TRNA LIGASE, CYTOPLASMIC"/>
    <property type="match status" value="1"/>
</dbReference>
<dbReference type="InterPro" id="IPR013155">
    <property type="entry name" value="M/V/L/I-tRNA-synth_anticd-bd"/>
</dbReference>
<dbReference type="PANTHER" id="PTHR42780">
    <property type="entry name" value="SOLEUCYL-TRNA SYNTHETASE"/>
    <property type="match status" value="1"/>
</dbReference>
<dbReference type="Pfam" id="PF19302">
    <property type="entry name" value="DUF5915"/>
    <property type="match status" value="1"/>
</dbReference>
<dbReference type="Gene3D" id="1.10.730.10">
    <property type="entry name" value="Isoleucyl-tRNA Synthetase, Domain 1"/>
    <property type="match status" value="1"/>
</dbReference>
<dbReference type="GO" id="GO:0005524">
    <property type="term" value="F:ATP binding"/>
    <property type="evidence" value="ECO:0007669"/>
    <property type="project" value="UniProtKB-KW"/>
</dbReference>
<dbReference type="CDD" id="cd07961">
    <property type="entry name" value="Anticodon_Ia_Ile_ABEc"/>
    <property type="match status" value="1"/>
</dbReference>
<dbReference type="GO" id="GO:0004822">
    <property type="term" value="F:isoleucine-tRNA ligase activity"/>
    <property type="evidence" value="ECO:0007669"/>
    <property type="project" value="UniProtKB-EC"/>
</dbReference>
<dbReference type="Proteomes" id="UP000030750">
    <property type="component" value="Unassembled WGS sequence"/>
</dbReference>
<dbReference type="InterPro" id="IPR002300">
    <property type="entry name" value="aa-tRNA-synth_Ia"/>
</dbReference>
<gene>
    <name evidence="9" type="ORF">EBH_0064880</name>
</gene>
<dbReference type="OrthoDB" id="1706657at2759"/>
<dbReference type="Pfam" id="PF00133">
    <property type="entry name" value="tRNA-synt_1"/>
    <property type="match status" value="1"/>
</dbReference>
<accession>U6LEI9</accession>
<protein>
    <submittedName>
        <fullName evidence="9">Isoleucine-tRNA synthetase, putative</fullName>
    </submittedName>
</protein>
<organism evidence="9 10">
    <name type="scientific">Eimeria brunetti</name>
    <dbReference type="NCBI Taxonomy" id="51314"/>
    <lineage>
        <taxon>Eukaryota</taxon>
        <taxon>Sar</taxon>
        <taxon>Alveolata</taxon>
        <taxon>Apicomplexa</taxon>
        <taxon>Conoidasida</taxon>
        <taxon>Coccidia</taxon>
        <taxon>Eucoccidiorida</taxon>
        <taxon>Eimeriorina</taxon>
        <taxon>Eimeriidae</taxon>
        <taxon>Eimeria</taxon>
    </lineage>
</organism>
<evidence type="ECO:0000313" key="9">
    <source>
        <dbReference type="EMBL" id="CDJ46205.1"/>
    </source>
</evidence>
<keyword evidence="10" id="KW-1185">Reference proteome</keyword>
<evidence type="ECO:0000256" key="2">
    <source>
        <dbReference type="ARBA" id="ARBA00022741"/>
    </source>
</evidence>
<dbReference type="GO" id="GO:0000049">
    <property type="term" value="F:tRNA binding"/>
    <property type="evidence" value="ECO:0007669"/>
    <property type="project" value="InterPro"/>
</dbReference>
<sequence>MLVLSTSLFNKPPFQNLIANGTATAADGRLVLAADGRKMSKRLQNYPPLSEVLQQGRKMSKRLQNYPPLSEVLQQLGADGLRLYLLNSPFFIQEVTRYEASTGKKFSAAEEKNEKDKKNCMDRWILSETQRVIQFVKEEIESYRLYTLVPQLLSFLESLTNWYLRLNRDRMRGACGPEEALEGLQTLYSVLLTTIVYMAPLTPFMSEYLYGALKKGLPSNHFLFSDSVHFLLLPSPREELRNENEEKKIKRMQNVIIMGRNLREKRKISLKTPVAQLRCLVSSQQHAADLLETESYIKEELNACELVVSVDKSEAPLSLSLNFKLLGPRVGRQLQQLQAAASSCSQQQLLQFEKEGEIELAGIKLTKEDATILRQTPKLDNPNLAVTCDRSVVVIMDFTADPSLQRKAVAREVANRVQKLRKQLQLQQHDEVPMFASSSDPSLFSILQEEEKHLKAEKKIHLHAAAAAAAAAADAAAAAAAVAAAAAAAVAAAAAGAAAATTTPAAGAAAEATTTAAAAAATAAAAAATAAACS</sequence>
<keyword evidence="2" id="KW-0547">Nucleotide-binding</keyword>
<dbReference type="EMBL" id="HG710322">
    <property type="protein sequence ID" value="CDJ46205.1"/>
    <property type="molecule type" value="Genomic_DNA"/>
</dbReference>
<keyword evidence="4" id="KW-0648">Protein biosynthesis</keyword>
<evidence type="ECO:0000256" key="5">
    <source>
        <dbReference type="ARBA" id="ARBA00023146"/>
    </source>
</evidence>
<dbReference type="InterPro" id="IPR009080">
    <property type="entry name" value="tRNAsynth_Ia_anticodon-bd"/>
</dbReference>
<name>U6LEI9_9EIME</name>
<dbReference type="InterPro" id="IPR023586">
    <property type="entry name" value="Ile-tRNA-ligase_type2"/>
</dbReference>
<dbReference type="GO" id="GO:0006428">
    <property type="term" value="P:isoleucyl-tRNA aminoacylation"/>
    <property type="evidence" value="ECO:0007669"/>
    <property type="project" value="TreeGrafter"/>
</dbReference>
<evidence type="ECO:0000256" key="1">
    <source>
        <dbReference type="ARBA" id="ARBA00022598"/>
    </source>
</evidence>
<dbReference type="Gene3D" id="3.40.50.620">
    <property type="entry name" value="HUPs"/>
    <property type="match status" value="2"/>
</dbReference>
<keyword evidence="1" id="KW-0436">Ligase</keyword>
<keyword evidence="3" id="KW-0067">ATP-binding</keyword>
<evidence type="ECO:0000259" key="8">
    <source>
        <dbReference type="Pfam" id="PF08264"/>
    </source>
</evidence>
<reference evidence="9" key="1">
    <citation type="submission" date="2013-10" db="EMBL/GenBank/DDBJ databases">
        <title>Genomic analysis of the causative agents of coccidiosis in chickens.</title>
        <authorList>
            <person name="Reid A.J."/>
            <person name="Blake D."/>
            <person name="Billington K."/>
            <person name="Browne H."/>
            <person name="Dunn M."/>
            <person name="Hung S."/>
            <person name="Kawahara F."/>
            <person name="Miranda-Saavedra D."/>
            <person name="Mourier T."/>
            <person name="Nagra H."/>
            <person name="Otto T.D."/>
            <person name="Rawlings N."/>
            <person name="Sanchez A."/>
            <person name="Sanders M."/>
            <person name="Subramaniam C."/>
            <person name="Tay Y."/>
            <person name="Dear P."/>
            <person name="Doerig C."/>
            <person name="Gruber A."/>
            <person name="Parkinson J."/>
            <person name="Shirley M."/>
            <person name="Wan K.L."/>
            <person name="Berriman M."/>
            <person name="Tomley F."/>
            <person name="Pain A."/>
        </authorList>
    </citation>
    <scope>NUCLEOTIDE SEQUENCE [LARGE SCALE GENOMIC DNA]</scope>
    <source>
        <strain evidence="9">Houghton</strain>
    </source>
</reference>
<reference evidence="9" key="2">
    <citation type="submission" date="2013-10" db="EMBL/GenBank/DDBJ databases">
        <authorList>
            <person name="Aslett M."/>
        </authorList>
    </citation>
    <scope>NUCLEOTIDE SEQUENCE [LARGE SCALE GENOMIC DNA]</scope>
    <source>
        <strain evidence="9">Houghton</strain>
    </source>
</reference>
<comment type="catalytic activity">
    <reaction evidence="6">
        <text>tRNA(Ile) + L-isoleucine + ATP = L-isoleucyl-tRNA(Ile) + AMP + diphosphate</text>
        <dbReference type="Rhea" id="RHEA:11060"/>
        <dbReference type="Rhea" id="RHEA-COMP:9666"/>
        <dbReference type="Rhea" id="RHEA-COMP:9695"/>
        <dbReference type="ChEBI" id="CHEBI:30616"/>
        <dbReference type="ChEBI" id="CHEBI:33019"/>
        <dbReference type="ChEBI" id="CHEBI:58045"/>
        <dbReference type="ChEBI" id="CHEBI:78442"/>
        <dbReference type="ChEBI" id="CHEBI:78528"/>
        <dbReference type="ChEBI" id="CHEBI:456215"/>
        <dbReference type="EC" id="6.1.1.5"/>
    </reaction>
</comment>
<feature type="domain" description="Methionyl/Valyl/Leucyl/Isoleucyl-tRNA synthetase anticodon-binding" evidence="8">
    <location>
        <begin position="122"/>
        <end position="274"/>
    </location>
</feature>
<evidence type="ECO:0000259" key="7">
    <source>
        <dbReference type="Pfam" id="PF00133"/>
    </source>
</evidence>
<dbReference type="Pfam" id="PF08264">
    <property type="entry name" value="Anticodon_1"/>
    <property type="match status" value="1"/>
</dbReference>